<name>A0ABM6CWI1_9BORD</name>
<evidence type="ECO:0008006" key="4">
    <source>
        <dbReference type="Google" id="ProtNLM"/>
    </source>
</evidence>
<dbReference type="EMBL" id="CP016170">
    <property type="protein sequence ID" value="ANN68493.1"/>
    <property type="molecule type" value="Genomic_DNA"/>
</dbReference>
<proteinExistence type="predicted"/>
<evidence type="ECO:0000313" key="2">
    <source>
        <dbReference type="EMBL" id="ANN68493.1"/>
    </source>
</evidence>
<protein>
    <recommendedName>
        <fullName evidence="4">DUF342 domain-containing protein</fullName>
    </recommendedName>
</protein>
<feature type="compositionally biased region" description="Basic and acidic residues" evidence="1">
    <location>
        <begin position="285"/>
        <end position="295"/>
    </location>
</feature>
<feature type="region of interest" description="Disordered" evidence="1">
    <location>
        <begin position="282"/>
        <end position="305"/>
    </location>
</feature>
<evidence type="ECO:0000313" key="3">
    <source>
        <dbReference type="Proteomes" id="UP000091897"/>
    </source>
</evidence>
<organism evidence="2 3">
    <name type="scientific">Bordetella bronchialis</name>
    <dbReference type="NCBI Taxonomy" id="463025"/>
    <lineage>
        <taxon>Bacteria</taxon>
        <taxon>Pseudomonadati</taxon>
        <taxon>Pseudomonadota</taxon>
        <taxon>Betaproteobacteria</taxon>
        <taxon>Burkholderiales</taxon>
        <taxon>Alcaligenaceae</taxon>
        <taxon>Bordetella</taxon>
    </lineage>
</organism>
<sequence>MDITKAFIKAKQPCADGFRWYLRNATANESYQQLLDALVADGRVGDACWLLDQFGPTDAVRVVSELEVPAMVFAGTLHVRGTARVDTVLRTGRDLRVDGGLRAGRVAAGRDIRCGAALACDAAVSAGGDLLVAWNLDAGNSISAERLRVGWDLAGCAGLRARADVTVGGALWLEGVLEGLGGVRVGEALECGAGIRVRHGVACGATLRCGGHVDAGWGIRAAGSIVVQGAIRAGESIRAGGEIRAGAGYGIYAGLDVRDDAWETSAQVRARHRPAQLHSGWWAGPDERVAGRDAGDDAIALPDDP</sequence>
<keyword evidence="3" id="KW-1185">Reference proteome</keyword>
<dbReference type="RefSeq" id="WP_066355076.1">
    <property type="nucleotide sequence ID" value="NZ_CBCSFJ010000053.1"/>
</dbReference>
<gene>
    <name evidence="2" type="ORF">BAU06_21255</name>
</gene>
<accession>A0ABM6CWI1</accession>
<evidence type="ECO:0000256" key="1">
    <source>
        <dbReference type="SAM" id="MobiDB-lite"/>
    </source>
</evidence>
<reference evidence="2 3" key="1">
    <citation type="submission" date="2016-06" db="EMBL/GenBank/DDBJ databases">
        <title>Complete genome sequences of Bordetella bronchialis and Bordetella flabilis.</title>
        <authorList>
            <person name="LiPuma J.J."/>
            <person name="Spilker T."/>
        </authorList>
    </citation>
    <scope>NUCLEOTIDE SEQUENCE [LARGE SCALE GENOMIC DNA]</scope>
    <source>
        <strain evidence="2 3">AU3182</strain>
    </source>
</reference>
<dbReference type="Proteomes" id="UP000091897">
    <property type="component" value="Chromosome"/>
</dbReference>